<dbReference type="Pfam" id="PF10159">
    <property type="entry name" value="MMtag"/>
    <property type="match status" value="1"/>
</dbReference>
<feature type="region of interest" description="Disordered" evidence="1">
    <location>
        <begin position="1"/>
        <end position="22"/>
    </location>
</feature>
<dbReference type="KEGG" id="mis:MICPUN_58776"/>
<sequence>MGGGDAPRGGTRGGKDQFNWDDVKGDKDREYYLGHSLKASVGRWQKGKDILWYTREKGDGGTGAAVSDAERARAEIAAIKAAEEQAMAEALGLKPRTEHHVTRATLEKHEMDELLRRGATKDERTDEVEAARVRGLGVQGVHGGAGREIMEGVGLSDDDDDDRGRAQAVGQKRSREDGEGGRVPLQMTAKELKKEKKRAKKEAKKAKKRLKKEAKRAKKDAKRRGRSSSSSSSSSSS</sequence>
<keyword evidence="4" id="KW-1185">Reference proteome</keyword>
<organism evidence="3 4">
    <name type="scientific">Micromonas commoda (strain RCC299 / NOUM17 / CCMP2709)</name>
    <name type="common">Picoplanktonic green alga</name>
    <dbReference type="NCBI Taxonomy" id="296587"/>
    <lineage>
        <taxon>Eukaryota</taxon>
        <taxon>Viridiplantae</taxon>
        <taxon>Chlorophyta</taxon>
        <taxon>Mamiellophyceae</taxon>
        <taxon>Mamiellales</taxon>
        <taxon>Mamiellaceae</taxon>
        <taxon>Micromonas</taxon>
    </lineage>
</organism>
<proteinExistence type="predicted"/>
<dbReference type="eggNOG" id="KOG4520">
    <property type="taxonomic scope" value="Eukaryota"/>
</dbReference>
<dbReference type="InterPro" id="IPR019315">
    <property type="entry name" value="MMTA2_N"/>
</dbReference>
<dbReference type="OrthoDB" id="5390672at2759"/>
<feature type="compositionally biased region" description="Basic residues" evidence="1">
    <location>
        <begin position="195"/>
        <end position="226"/>
    </location>
</feature>
<dbReference type="Proteomes" id="UP000002009">
    <property type="component" value="Chromosome 5"/>
</dbReference>
<dbReference type="InParanoid" id="C1E6U1"/>
<accession>C1E6U1</accession>
<evidence type="ECO:0000313" key="3">
    <source>
        <dbReference type="EMBL" id="ACO63864.1"/>
    </source>
</evidence>
<dbReference type="EMBL" id="CP001326">
    <property type="protein sequence ID" value="ACO63864.1"/>
    <property type="molecule type" value="Genomic_DNA"/>
</dbReference>
<feature type="domain" description="Multiple myeloma tumor-associated protein 2-like N-terminal" evidence="2">
    <location>
        <begin position="10"/>
        <end position="92"/>
    </location>
</feature>
<dbReference type="AlphaFoldDB" id="C1E6U1"/>
<feature type="compositionally biased region" description="Gly residues" evidence="1">
    <location>
        <begin position="1"/>
        <end position="12"/>
    </location>
</feature>
<reference evidence="3 4" key="1">
    <citation type="journal article" date="2009" name="Science">
        <title>Green evolution and dynamic adaptations revealed by genomes of the marine picoeukaryotes Micromonas.</title>
        <authorList>
            <person name="Worden A.Z."/>
            <person name="Lee J.H."/>
            <person name="Mock T."/>
            <person name="Rouze P."/>
            <person name="Simmons M.P."/>
            <person name="Aerts A.L."/>
            <person name="Allen A.E."/>
            <person name="Cuvelier M.L."/>
            <person name="Derelle E."/>
            <person name="Everett M.V."/>
            <person name="Foulon E."/>
            <person name="Grimwood J."/>
            <person name="Gundlach H."/>
            <person name="Henrissat B."/>
            <person name="Napoli C."/>
            <person name="McDonald S.M."/>
            <person name="Parker M.S."/>
            <person name="Rombauts S."/>
            <person name="Salamov A."/>
            <person name="Von Dassow P."/>
            <person name="Badger J.H."/>
            <person name="Coutinho P.M."/>
            <person name="Demir E."/>
            <person name="Dubchak I."/>
            <person name="Gentemann C."/>
            <person name="Eikrem W."/>
            <person name="Gready J.E."/>
            <person name="John U."/>
            <person name="Lanier W."/>
            <person name="Lindquist E.A."/>
            <person name="Lucas S."/>
            <person name="Mayer K.F."/>
            <person name="Moreau H."/>
            <person name="Not F."/>
            <person name="Otillar R."/>
            <person name="Panaud O."/>
            <person name="Pangilinan J."/>
            <person name="Paulsen I."/>
            <person name="Piegu B."/>
            <person name="Poliakov A."/>
            <person name="Robbens S."/>
            <person name="Schmutz J."/>
            <person name="Toulza E."/>
            <person name="Wyss T."/>
            <person name="Zelensky A."/>
            <person name="Zhou K."/>
            <person name="Armbrust E.V."/>
            <person name="Bhattacharya D."/>
            <person name="Goodenough U.W."/>
            <person name="Van de Peer Y."/>
            <person name="Grigoriev I.V."/>
        </authorList>
    </citation>
    <scope>NUCLEOTIDE SEQUENCE [LARGE SCALE GENOMIC DNA]</scope>
    <source>
        <strain evidence="4">RCC299 / NOUM17</strain>
    </source>
</reference>
<evidence type="ECO:0000313" key="4">
    <source>
        <dbReference type="Proteomes" id="UP000002009"/>
    </source>
</evidence>
<evidence type="ECO:0000256" key="1">
    <source>
        <dbReference type="SAM" id="MobiDB-lite"/>
    </source>
</evidence>
<protein>
    <recommendedName>
        <fullName evidence="2">Multiple myeloma tumor-associated protein 2-like N-terminal domain-containing protein</fullName>
    </recommendedName>
</protein>
<dbReference type="PANTHER" id="PTHR14580">
    <property type="entry name" value="MULTIPLE MYELOMA TUMOR-ASSOCIATED PROTEIN 2 FAMILY MEMBER"/>
    <property type="match status" value="1"/>
</dbReference>
<dbReference type="PANTHER" id="PTHR14580:SF0">
    <property type="entry name" value="MULTIPLE MYELOMA TUMOR-ASSOCIATED PROTEIN 2"/>
    <property type="match status" value="1"/>
</dbReference>
<name>C1E6U1_MICCC</name>
<gene>
    <name evidence="3" type="ORF">MICPUN_58776</name>
</gene>
<dbReference type="FunCoup" id="C1E6U1">
    <property type="interactions" value="905"/>
</dbReference>
<feature type="region of interest" description="Disordered" evidence="1">
    <location>
        <begin position="139"/>
        <end position="237"/>
    </location>
</feature>
<dbReference type="GeneID" id="8243521"/>
<dbReference type="RefSeq" id="XP_002502606.1">
    <property type="nucleotide sequence ID" value="XM_002502560.1"/>
</dbReference>
<dbReference type="OMA" id="DILWYTR"/>
<feature type="compositionally biased region" description="Low complexity" evidence="1">
    <location>
        <begin position="227"/>
        <end position="237"/>
    </location>
</feature>
<evidence type="ECO:0000259" key="2">
    <source>
        <dbReference type="Pfam" id="PF10159"/>
    </source>
</evidence>
<dbReference type="InterPro" id="IPR039207">
    <property type="entry name" value="MMTAG2-like"/>
</dbReference>